<dbReference type="PANTHER" id="PTHR43527">
    <property type="entry name" value="4-DIPHOSPHOCYTIDYL-2-C-METHYL-D-ERYTHRITOL KINASE, CHLOROPLASTIC"/>
    <property type="match status" value="1"/>
</dbReference>
<evidence type="ECO:0000256" key="6">
    <source>
        <dbReference type="ARBA" id="ARBA00022777"/>
    </source>
</evidence>
<evidence type="ECO:0000256" key="1">
    <source>
        <dbReference type="ARBA" id="ARBA00009684"/>
    </source>
</evidence>
<accession>A0A0S3PT94</accession>
<evidence type="ECO:0000256" key="3">
    <source>
        <dbReference type="ARBA" id="ARBA00017473"/>
    </source>
</evidence>
<keyword evidence="14" id="KW-1185">Reference proteome</keyword>
<evidence type="ECO:0000256" key="9">
    <source>
        <dbReference type="ARBA" id="ARBA00032554"/>
    </source>
</evidence>
<dbReference type="SUPFAM" id="SSF55060">
    <property type="entry name" value="GHMP Kinase, C-terminal domain"/>
    <property type="match status" value="1"/>
</dbReference>
<gene>
    <name evidence="10 13" type="primary">ispE</name>
    <name evidence="13" type="ORF">GJW-30_1_01583</name>
</gene>
<protein>
    <recommendedName>
        <fullName evidence="3 10">4-diphosphocytidyl-2-C-methyl-D-erythritol kinase</fullName>
        <shortName evidence="10">CMK</shortName>
        <ecNumber evidence="2 10">2.7.1.148</ecNumber>
    </recommendedName>
    <alternativeName>
        <fullName evidence="9 10">4-(cytidine-5'-diphospho)-2-C-methyl-D-erythritol kinase</fullName>
    </alternativeName>
</protein>
<dbReference type="InterPro" id="IPR013750">
    <property type="entry name" value="GHMP_kinase_C_dom"/>
</dbReference>
<dbReference type="PANTHER" id="PTHR43527:SF2">
    <property type="entry name" value="4-DIPHOSPHOCYTIDYL-2-C-METHYL-D-ERYTHRITOL KINASE, CHLOROPLASTIC"/>
    <property type="match status" value="1"/>
</dbReference>
<dbReference type="UniPathway" id="UPA00056">
    <property type="reaction ID" value="UER00094"/>
</dbReference>
<evidence type="ECO:0000256" key="10">
    <source>
        <dbReference type="HAMAP-Rule" id="MF_00061"/>
    </source>
</evidence>
<keyword evidence="7 10" id="KW-0067">ATP-binding</keyword>
<dbReference type="GO" id="GO:0019288">
    <property type="term" value="P:isopentenyl diphosphate biosynthetic process, methylerythritol 4-phosphate pathway"/>
    <property type="evidence" value="ECO:0007669"/>
    <property type="project" value="UniProtKB-UniRule"/>
</dbReference>
<dbReference type="Proteomes" id="UP000236884">
    <property type="component" value="Chromosome"/>
</dbReference>
<feature type="domain" description="GHMP kinase N-terminal" evidence="11">
    <location>
        <begin position="69"/>
        <end position="144"/>
    </location>
</feature>
<dbReference type="HAMAP" id="MF_00061">
    <property type="entry name" value="IspE"/>
    <property type="match status" value="1"/>
</dbReference>
<dbReference type="NCBIfam" id="NF011202">
    <property type="entry name" value="PRK14608.1"/>
    <property type="match status" value="1"/>
</dbReference>
<dbReference type="AlphaFoldDB" id="A0A0S3PT94"/>
<keyword evidence="8 10" id="KW-0414">Isoprene biosynthesis</keyword>
<dbReference type="InterPro" id="IPR006204">
    <property type="entry name" value="GHMP_kinase_N_dom"/>
</dbReference>
<evidence type="ECO:0000256" key="8">
    <source>
        <dbReference type="ARBA" id="ARBA00023229"/>
    </source>
</evidence>
<dbReference type="RefSeq" id="WP_096353901.1">
    <property type="nucleotide sequence ID" value="NZ_AP014946.1"/>
</dbReference>
<dbReference type="EMBL" id="AP014946">
    <property type="protein sequence ID" value="BAT59054.1"/>
    <property type="molecule type" value="Genomic_DNA"/>
</dbReference>
<comment type="similarity">
    <text evidence="1 10">Belongs to the GHMP kinase family. IspE subfamily.</text>
</comment>
<evidence type="ECO:0000259" key="12">
    <source>
        <dbReference type="Pfam" id="PF08544"/>
    </source>
</evidence>
<sequence>MNSPLTEWAPAKVNLTLRVLGRRHDGYHELDSVVAFAGSGDKLALEPGDALTLSVTGPTAVAAGEGGENLVLKAARKLAERVENLRTGHFTLDKRLPVAAGLGGGSSDAAAALRLLARLNEIALDDGRLYSAAVATGADVPVCMEPRARVMRGIGDRLSRPLDLAPMPALLVNPGVAVATGAVFKKLHASTTIGTPALIAEDLTPSGLQVFIDREPNDLEAPAVAIQPIIAETIAAISGLAGCQIARMSGSGATCFGIFASGSLAASAAQVLRTARPDWWITATTLR</sequence>
<name>A0A0S3PT94_9BRAD</name>
<dbReference type="KEGG" id="vgo:GJW-30_1_01583"/>
<feature type="active site" evidence="10">
    <location>
        <position position="139"/>
    </location>
</feature>
<dbReference type="NCBIfam" id="TIGR00154">
    <property type="entry name" value="ispE"/>
    <property type="match status" value="1"/>
</dbReference>
<dbReference type="InterPro" id="IPR020568">
    <property type="entry name" value="Ribosomal_Su5_D2-typ_SF"/>
</dbReference>
<dbReference type="GO" id="GO:0050515">
    <property type="term" value="F:4-(cytidine 5'-diphospho)-2-C-methyl-D-erythritol kinase activity"/>
    <property type="evidence" value="ECO:0007669"/>
    <property type="project" value="UniProtKB-UniRule"/>
</dbReference>
<dbReference type="InterPro" id="IPR004424">
    <property type="entry name" value="IspE"/>
</dbReference>
<dbReference type="PIRSF" id="PIRSF010376">
    <property type="entry name" value="IspE"/>
    <property type="match status" value="1"/>
</dbReference>
<comment type="catalytic activity">
    <reaction evidence="10">
        <text>4-CDP-2-C-methyl-D-erythritol + ATP = 4-CDP-2-C-methyl-D-erythritol 2-phosphate + ADP + H(+)</text>
        <dbReference type="Rhea" id="RHEA:18437"/>
        <dbReference type="ChEBI" id="CHEBI:15378"/>
        <dbReference type="ChEBI" id="CHEBI:30616"/>
        <dbReference type="ChEBI" id="CHEBI:57823"/>
        <dbReference type="ChEBI" id="CHEBI:57919"/>
        <dbReference type="ChEBI" id="CHEBI:456216"/>
        <dbReference type="EC" id="2.7.1.148"/>
    </reaction>
</comment>
<dbReference type="GO" id="GO:0005524">
    <property type="term" value="F:ATP binding"/>
    <property type="evidence" value="ECO:0007669"/>
    <property type="project" value="UniProtKB-UniRule"/>
</dbReference>
<dbReference type="GO" id="GO:0016114">
    <property type="term" value="P:terpenoid biosynthetic process"/>
    <property type="evidence" value="ECO:0007669"/>
    <property type="project" value="UniProtKB-UniRule"/>
</dbReference>
<proteinExistence type="inferred from homology"/>
<dbReference type="SUPFAM" id="SSF54211">
    <property type="entry name" value="Ribosomal protein S5 domain 2-like"/>
    <property type="match status" value="1"/>
</dbReference>
<dbReference type="Pfam" id="PF00288">
    <property type="entry name" value="GHMP_kinases_N"/>
    <property type="match status" value="1"/>
</dbReference>
<reference evidence="13 14" key="1">
    <citation type="submission" date="2015-08" db="EMBL/GenBank/DDBJ databases">
        <title>Investigation of the bacterial diversity of lava forest soil.</title>
        <authorList>
            <person name="Lee J.S."/>
        </authorList>
    </citation>
    <scope>NUCLEOTIDE SEQUENCE [LARGE SCALE GENOMIC DNA]</scope>
    <source>
        <strain evidence="13 14">GJW-30</strain>
    </source>
</reference>
<feature type="binding site" evidence="10">
    <location>
        <begin position="97"/>
        <end position="107"/>
    </location>
    <ligand>
        <name>ATP</name>
        <dbReference type="ChEBI" id="CHEBI:30616"/>
    </ligand>
</feature>
<dbReference type="InterPro" id="IPR036554">
    <property type="entry name" value="GHMP_kinase_C_sf"/>
</dbReference>
<evidence type="ECO:0000256" key="4">
    <source>
        <dbReference type="ARBA" id="ARBA00022679"/>
    </source>
</evidence>
<keyword evidence="5 10" id="KW-0547">Nucleotide-binding</keyword>
<dbReference type="Pfam" id="PF08544">
    <property type="entry name" value="GHMP_kinases_C"/>
    <property type="match status" value="1"/>
</dbReference>
<evidence type="ECO:0000256" key="5">
    <source>
        <dbReference type="ARBA" id="ARBA00022741"/>
    </source>
</evidence>
<evidence type="ECO:0000256" key="7">
    <source>
        <dbReference type="ARBA" id="ARBA00022840"/>
    </source>
</evidence>
<comment type="function">
    <text evidence="10">Catalyzes the phosphorylation of the position 2 hydroxy group of 4-diphosphocytidyl-2C-methyl-D-erythritol.</text>
</comment>
<dbReference type="OrthoDB" id="9809438at2"/>
<comment type="pathway">
    <text evidence="10">Isoprenoid biosynthesis; isopentenyl diphosphate biosynthesis via DXP pathway; isopentenyl diphosphate from 1-deoxy-D-xylulose 5-phosphate: step 3/6.</text>
</comment>
<evidence type="ECO:0000313" key="14">
    <source>
        <dbReference type="Proteomes" id="UP000236884"/>
    </source>
</evidence>
<dbReference type="Gene3D" id="3.30.70.890">
    <property type="entry name" value="GHMP kinase, C-terminal domain"/>
    <property type="match status" value="1"/>
</dbReference>
<evidence type="ECO:0000313" key="13">
    <source>
        <dbReference type="EMBL" id="BAT59054.1"/>
    </source>
</evidence>
<keyword evidence="6 10" id="KW-0418">Kinase</keyword>
<organism evidence="13 14">
    <name type="scientific">Variibacter gotjawalensis</name>
    <dbReference type="NCBI Taxonomy" id="1333996"/>
    <lineage>
        <taxon>Bacteria</taxon>
        <taxon>Pseudomonadati</taxon>
        <taxon>Pseudomonadota</taxon>
        <taxon>Alphaproteobacteria</taxon>
        <taxon>Hyphomicrobiales</taxon>
        <taxon>Nitrobacteraceae</taxon>
        <taxon>Variibacter</taxon>
    </lineage>
</organism>
<feature type="domain" description="GHMP kinase C-terminal" evidence="12">
    <location>
        <begin position="216"/>
        <end position="273"/>
    </location>
</feature>
<dbReference type="EC" id="2.7.1.148" evidence="2 10"/>
<evidence type="ECO:0000256" key="2">
    <source>
        <dbReference type="ARBA" id="ARBA00012052"/>
    </source>
</evidence>
<dbReference type="InterPro" id="IPR014721">
    <property type="entry name" value="Ribsml_uS5_D2-typ_fold_subgr"/>
</dbReference>
<dbReference type="Gene3D" id="3.30.230.10">
    <property type="match status" value="1"/>
</dbReference>
<feature type="active site" evidence="10">
    <location>
        <position position="12"/>
    </location>
</feature>
<evidence type="ECO:0000259" key="11">
    <source>
        <dbReference type="Pfam" id="PF00288"/>
    </source>
</evidence>
<keyword evidence="4 10" id="KW-0808">Transferase</keyword>